<name>A0AAW8TED7_9ENTE</name>
<accession>A0AAW8TED7</accession>
<gene>
    <name evidence="1" type="ORF">P7D36_03500</name>
</gene>
<dbReference type="RefSeq" id="WP_311860396.1">
    <property type="nucleotide sequence ID" value="NZ_JARPYT010000003.1"/>
</dbReference>
<protein>
    <submittedName>
        <fullName evidence="1">Uncharacterized protein</fullName>
    </submittedName>
</protein>
<dbReference type="Pfam" id="PF20293">
    <property type="entry name" value="MC6"/>
    <property type="match status" value="1"/>
</dbReference>
<dbReference type="InterPro" id="IPR046897">
    <property type="entry name" value="ABC-3C_MC6"/>
</dbReference>
<dbReference type="Proteomes" id="UP001245561">
    <property type="component" value="Unassembled WGS sequence"/>
</dbReference>
<evidence type="ECO:0000313" key="1">
    <source>
        <dbReference type="EMBL" id="MDT2636581.1"/>
    </source>
</evidence>
<reference evidence="1" key="1">
    <citation type="submission" date="2023-03" db="EMBL/GenBank/DDBJ databases">
        <authorList>
            <person name="Shen W."/>
            <person name="Cai J."/>
        </authorList>
    </citation>
    <scope>NUCLEOTIDE SEQUENCE</scope>
    <source>
        <strain evidence="1">P55-2</strain>
    </source>
</reference>
<evidence type="ECO:0000313" key="2">
    <source>
        <dbReference type="Proteomes" id="UP001245561"/>
    </source>
</evidence>
<sequence length="78" mass="9088">MIIDRDSRPKDTIYYISGCILSLLKGKDADVDSLFELIRDKYNNLLDYYIFLLALDFLYLTEKIEISEKGVLRCISNS</sequence>
<dbReference type="EMBL" id="JARPYT010000003">
    <property type="protein sequence ID" value="MDT2636581.1"/>
    <property type="molecule type" value="Genomic_DNA"/>
</dbReference>
<comment type="caution">
    <text evidence="1">The sequence shown here is derived from an EMBL/GenBank/DDBJ whole genome shotgun (WGS) entry which is preliminary data.</text>
</comment>
<dbReference type="AlphaFoldDB" id="A0AAW8TED7"/>
<proteinExistence type="predicted"/>
<organism evidence="1 2">
    <name type="scientific">Enterococcus dongliensis</name>
    <dbReference type="NCBI Taxonomy" id="2559925"/>
    <lineage>
        <taxon>Bacteria</taxon>
        <taxon>Bacillati</taxon>
        <taxon>Bacillota</taxon>
        <taxon>Bacilli</taxon>
        <taxon>Lactobacillales</taxon>
        <taxon>Enterococcaceae</taxon>
        <taxon>Enterococcus</taxon>
    </lineage>
</organism>